<name>A0A1A7XXU2_9TELE</name>
<protein>
    <submittedName>
        <fullName evidence="1">Uncharacterized protein</fullName>
    </submittedName>
</protein>
<organism evidence="1">
    <name type="scientific">Iconisemion striatum</name>
    <dbReference type="NCBI Taxonomy" id="60296"/>
    <lineage>
        <taxon>Eukaryota</taxon>
        <taxon>Metazoa</taxon>
        <taxon>Chordata</taxon>
        <taxon>Craniata</taxon>
        <taxon>Vertebrata</taxon>
        <taxon>Euteleostomi</taxon>
        <taxon>Actinopterygii</taxon>
        <taxon>Neopterygii</taxon>
        <taxon>Teleostei</taxon>
        <taxon>Neoteleostei</taxon>
        <taxon>Acanthomorphata</taxon>
        <taxon>Ovalentaria</taxon>
        <taxon>Atherinomorphae</taxon>
        <taxon>Cyprinodontiformes</taxon>
        <taxon>Nothobranchiidae</taxon>
        <taxon>Iconisemion</taxon>
    </lineage>
</organism>
<sequence>IYLRHFQPVSPRATLHCQRPKQLGCEKTETRLSQTETGEANGKKVECNRIIF</sequence>
<accession>A0A1A7XXU2</accession>
<reference evidence="1" key="2">
    <citation type="submission" date="2016-06" db="EMBL/GenBank/DDBJ databases">
        <title>The genome of a short-lived fish provides insights into sex chromosome evolution and the genetic control of aging.</title>
        <authorList>
            <person name="Reichwald K."/>
            <person name="Felder M."/>
            <person name="Petzold A."/>
            <person name="Koch P."/>
            <person name="Groth M."/>
            <person name="Platzer M."/>
        </authorList>
    </citation>
    <scope>NUCLEOTIDE SEQUENCE</scope>
    <source>
        <tissue evidence="1">Brain</tissue>
    </source>
</reference>
<evidence type="ECO:0000313" key="1">
    <source>
        <dbReference type="EMBL" id="SBP22957.1"/>
    </source>
</evidence>
<feature type="non-terminal residue" evidence="1">
    <location>
        <position position="52"/>
    </location>
</feature>
<feature type="non-terminal residue" evidence="1">
    <location>
        <position position="1"/>
    </location>
</feature>
<dbReference type="AlphaFoldDB" id="A0A1A7XXU2"/>
<gene>
    <name evidence="1" type="primary">Nfu_g_1_003525</name>
</gene>
<dbReference type="EMBL" id="HADX01000725">
    <property type="protein sequence ID" value="SBP22957.1"/>
    <property type="molecule type" value="Transcribed_RNA"/>
</dbReference>
<reference evidence="1" key="1">
    <citation type="submission" date="2016-05" db="EMBL/GenBank/DDBJ databases">
        <authorList>
            <person name="Lavstsen T."/>
            <person name="Jespersen J.S."/>
        </authorList>
    </citation>
    <scope>NUCLEOTIDE SEQUENCE</scope>
    <source>
        <tissue evidence="1">Brain</tissue>
    </source>
</reference>
<proteinExistence type="predicted"/>